<name>A0ABX0U096_9SPHN</name>
<keyword evidence="2 4" id="KW-0808">Transferase</keyword>
<protein>
    <recommendedName>
        <fullName evidence="4">Release factor glutamine methyltransferase</fullName>
        <shortName evidence="4">RF MTase</shortName>
        <ecNumber evidence="4">2.1.1.297</ecNumber>
    </recommendedName>
    <alternativeName>
        <fullName evidence="4">N5-glutamine methyltransferase PrmC</fullName>
    </alternativeName>
    <alternativeName>
        <fullName evidence="4">Protein-(glutamine-N5) MTase PrmC</fullName>
    </alternativeName>
    <alternativeName>
        <fullName evidence="4">Protein-glutamine N-methyltransferase PrmC</fullName>
    </alternativeName>
</protein>
<reference evidence="7 8" key="1">
    <citation type="submission" date="2020-03" db="EMBL/GenBank/DDBJ databases">
        <title>Genomic Encyclopedia of Type Strains, Phase IV (KMG-IV): sequencing the most valuable type-strain genomes for metagenomic binning, comparative biology and taxonomic classification.</title>
        <authorList>
            <person name="Goeker M."/>
        </authorList>
    </citation>
    <scope>NUCLEOTIDE SEQUENCE [LARGE SCALE GENOMIC DNA]</scope>
    <source>
        <strain evidence="7 8">DSM 22753</strain>
    </source>
</reference>
<organism evidence="7 8">
    <name type="scientific">Sphingomonas japonica</name>
    <dbReference type="NCBI Taxonomy" id="511662"/>
    <lineage>
        <taxon>Bacteria</taxon>
        <taxon>Pseudomonadati</taxon>
        <taxon>Pseudomonadota</taxon>
        <taxon>Alphaproteobacteria</taxon>
        <taxon>Sphingomonadales</taxon>
        <taxon>Sphingomonadaceae</taxon>
        <taxon>Sphingomonas</taxon>
    </lineage>
</organism>
<dbReference type="InterPro" id="IPR004556">
    <property type="entry name" value="HemK-like"/>
</dbReference>
<feature type="binding site" evidence="4">
    <location>
        <begin position="183"/>
        <end position="186"/>
    </location>
    <ligand>
        <name>substrate</name>
    </ligand>
</feature>
<dbReference type="CDD" id="cd02440">
    <property type="entry name" value="AdoMet_MTases"/>
    <property type="match status" value="1"/>
</dbReference>
<dbReference type="RefSeq" id="WP_140048238.1">
    <property type="nucleotide sequence ID" value="NZ_BAAAEV010000001.1"/>
</dbReference>
<evidence type="ECO:0000313" key="7">
    <source>
        <dbReference type="EMBL" id="NIJ23059.1"/>
    </source>
</evidence>
<dbReference type="Gene3D" id="1.10.8.10">
    <property type="entry name" value="DNA helicase RuvA subunit, C-terminal domain"/>
    <property type="match status" value="1"/>
</dbReference>
<feature type="binding site" evidence="4">
    <location>
        <begin position="117"/>
        <end position="121"/>
    </location>
    <ligand>
        <name>S-adenosyl-L-methionine</name>
        <dbReference type="ChEBI" id="CHEBI:59789"/>
    </ligand>
</feature>
<dbReference type="EMBL" id="JAASQP010000001">
    <property type="protein sequence ID" value="NIJ23059.1"/>
    <property type="molecule type" value="Genomic_DNA"/>
</dbReference>
<dbReference type="SUPFAM" id="SSF53335">
    <property type="entry name" value="S-adenosyl-L-methionine-dependent methyltransferases"/>
    <property type="match status" value="1"/>
</dbReference>
<dbReference type="GO" id="GO:0032259">
    <property type="term" value="P:methylation"/>
    <property type="evidence" value="ECO:0007669"/>
    <property type="project" value="UniProtKB-KW"/>
</dbReference>
<dbReference type="InterPro" id="IPR029063">
    <property type="entry name" value="SAM-dependent_MTases_sf"/>
</dbReference>
<dbReference type="HAMAP" id="MF_02126">
    <property type="entry name" value="RF_methyltr_PrmC"/>
    <property type="match status" value="1"/>
</dbReference>
<evidence type="ECO:0000256" key="2">
    <source>
        <dbReference type="ARBA" id="ARBA00022679"/>
    </source>
</evidence>
<dbReference type="PANTHER" id="PTHR18895:SF74">
    <property type="entry name" value="MTRF1L RELEASE FACTOR GLUTAMINE METHYLTRANSFERASE"/>
    <property type="match status" value="1"/>
</dbReference>
<evidence type="ECO:0000256" key="3">
    <source>
        <dbReference type="ARBA" id="ARBA00022691"/>
    </source>
</evidence>
<feature type="binding site" evidence="4">
    <location>
        <position position="140"/>
    </location>
    <ligand>
        <name>S-adenosyl-L-methionine</name>
        <dbReference type="ChEBI" id="CHEBI:59789"/>
    </ligand>
</feature>
<keyword evidence="3 4" id="KW-0949">S-adenosyl-L-methionine</keyword>
<dbReference type="Pfam" id="PF13847">
    <property type="entry name" value="Methyltransf_31"/>
    <property type="match status" value="1"/>
</dbReference>
<accession>A0ABX0U096</accession>
<comment type="similarity">
    <text evidence="4">Belongs to the protein N5-glutamine methyltransferase family. PrmC subfamily.</text>
</comment>
<evidence type="ECO:0000259" key="5">
    <source>
        <dbReference type="Pfam" id="PF13847"/>
    </source>
</evidence>
<dbReference type="InterPro" id="IPR050320">
    <property type="entry name" value="N5-glutamine_MTase"/>
</dbReference>
<dbReference type="EC" id="2.1.1.297" evidence="4"/>
<dbReference type="Pfam" id="PF17827">
    <property type="entry name" value="PrmC_N"/>
    <property type="match status" value="1"/>
</dbReference>
<comment type="function">
    <text evidence="4">Methylates the class 1 translation termination release factors RF1/PrfA and RF2/PrfB on the glutamine residue of the universally conserved GGQ motif.</text>
</comment>
<evidence type="ECO:0000256" key="4">
    <source>
        <dbReference type="HAMAP-Rule" id="MF_02126"/>
    </source>
</evidence>
<comment type="catalytic activity">
    <reaction evidence="4">
        <text>L-glutaminyl-[peptide chain release factor] + S-adenosyl-L-methionine = N(5)-methyl-L-glutaminyl-[peptide chain release factor] + S-adenosyl-L-homocysteine + H(+)</text>
        <dbReference type="Rhea" id="RHEA:42896"/>
        <dbReference type="Rhea" id="RHEA-COMP:10271"/>
        <dbReference type="Rhea" id="RHEA-COMP:10272"/>
        <dbReference type="ChEBI" id="CHEBI:15378"/>
        <dbReference type="ChEBI" id="CHEBI:30011"/>
        <dbReference type="ChEBI" id="CHEBI:57856"/>
        <dbReference type="ChEBI" id="CHEBI:59789"/>
        <dbReference type="ChEBI" id="CHEBI:61891"/>
        <dbReference type="EC" id="2.1.1.297"/>
    </reaction>
</comment>
<feature type="domain" description="Release factor glutamine methyltransferase N-terminal" evidence="6">
    <location>
        <begin position="7"/>
        <end position="71"/>
    </location>
</feature>
<feature type="domain" description="Methyltransferase" evidence="5">
    <location>
        <begin position="111"/>
        <end position="191"/>
    </location>
</feature>
<dbReference type="PANTHER" id="PTHR18895">
    <property type="entry name" value="HEMK METHYLTRANSFERASE"/>
    <property type="match status" value="1"/>
</dbReference>
<dbReference type="Proteomes" id="UP000788153">
    <property type="component" value="Unassembled WGS sequence"/>
</dbReference>
<keyword evidence="1 4" id="KW-0489">Methyltransferase</keyword>
<dbReference type="InterPro" id="IPR040758">
    <property type="entry name" value="PrmC_N"/>
</dbReference>
<proteinExistence type="inferred from homology"/>
<dbReference type="Gene3D" id="3.40.50.150">
    <property type="entry name" value="Vaccinia Virus protein VP39"/>
    <property type="match status" value="1"/>
</dbReference>
<sequence length="281" mass="29470">MADVRAALARAARAFDPVSATPRLDAELLMAHALGCTRERMILAQLGDPEPGGFPDLVARRLKCEPVAYITKTRSFWTIDLAVGPGVLIPRADSETLIEAAVAQFGERGPTTILDLGTGPGTLLLAALDQWPHAQGLGIDRSPAALAMARDNAERLGMAARARFALGDWARGIDARFDLVLANPPYIGTAEALMAEVRDHEPGEALFAGSDGLDAYRAIVPDLPRLIAPGGAAIVEIGSSQGDAVAALVAKAGLVPTLRRDLGGNPRAIVALERIDASTHI</sequence>
<dbReference type="GO" id="GO:0102559">
    <property type="term" value="F:peptide chain release factor N(5)-glutamine methyltransferase activity"/>
    <property type="evidence" value="ECO:0007669"/>
    <property type="project" value="UniProtKB-EC"/>
</dbReference>
<dbReference type="NCBIfam" id="TIGR00536">
    <property type="entry name" value="hemK_fam"/>
    <property type="match status" value="1"/>
</dbReference>
<dbReference type="InterPro" id="IPR019874">
    <property type="entry name" value="RF_methyltr_PrmC"/>
</dbReference>
<evidence type="ECO:0000259" key="6">
    <source>
        <dbReference type="Pfam" id="PF17827"/>
    </source>
</evidence>
<keyword evidence="8" id="KW-1185">Reference proteome</keyword>
<feature type="binding site" evidence="4">
    <location>
        <position position="183"/>
    </location>
    <ligand>
        <name>S-adenosyl-L-methionine</name>
        <dbReference type="ChEBI" id="CHEBI:59789"/>
    </ligand>
</feature>
<gene>
    <name evidence="4" type="primary">prmC</name>
    <name evidence="7" type="ORF">FHT01_000601</name>
</gene>
<dbReference type="NCBIfam" id="TIGR03534">
    <property type="entry name" value="RF_mod_PrmC"/>
    <property type="match status" value="1"/>
</dbReference>
<feature type="binding site" evidence="4">
    <location>
        <position position="169"/>
    </location>
    <ligand>
        <name>S-adenosyl-L-methionine</name>
        <dbReference type="ChEBI" id="CHEBI:59789"/>
    </ligand>
</feature>
<comment type="caution">
    <text evidence="7">The sequence shown here is derived from an EMBL/GenBank/DDBJ whole genome shotgun (WGS) entry which is preliminary data.</text>
</comment>
<dbReference type="InterPro" id="IPR002052">
    <property type="entry name" value="DNA_methylase_N6_adenine_CS"/>
</dbReference>
<evidence type="ECO:0000313" key="8">
    <source>
        <dbReference type="Proteomes" id="UP000788153"/>
    </source>
</evidence>
<dbReference type="PROSITE" id="PS00092">
    <property type="entry name" value="N6_MTASE"/>
    <property type="match status" value="1"/>
</dbReference>
<dbReference type="InterPro" id="IPR025714">
    <property type="entry name" value="Methyltranfer_dom"/>
</dbReference>
<evidence type="ECO:0000256" key="1">
    <source>
        <dbReference type="ARBA" id="ARBA00022603"/>
    </source>
</evidence>